<dbReference type="FunFam" id="3.40.50.670:FF:000001">
    <property type="entry name" value="DNA topoisomerase 2"/>
    <property type="match status" value="1"/>
</dbReference>
<dbReference type="InterPro" id="IPR006171">
    <property type="entry name" value="TOPRIM_dom"/>
</dbReference>
<dbReference type="CDD" id="cd00187">
    <property type="entry name" value="TOP4c"/>
    <property type="match status" value="1"/>
</dbReference>
<dbReference type="GO" id="GO:0005730">
    <property type="term" value="C:nucleolus"/>
    <property type="evidence" value="ECO:0007669"/>
    <property type="project" value="UniProtKB-SubCell"/>
</dbReference>
<dbReference type="InterPro" id="IPR031660">
    <property type="entry name" value="TOPRIM_C"/>
</dbReference>
<dbReference type="Gene3D" id="3.30.1360.40">
    <property type="match status" value="1"/>
</dbReference>
<evidence type="ECO:0000256" key="1">
    <source>
        <dbReference type="ARBA" id="ARBA00000185"/>
    </source>
</evidence>
<evidence type="ECO:0000313" key="21">
    <source>
        <dbReference type="EMBL" id="CAE0469153.1"/>
    </source>
</evidence>
<dbReference type="InterPro" id="IPR003594">
    <property type="entry name" value="HATPase_dom"/>
</dbReference>
<dbReference type="FunFam" id="3.30.1490.30:FF:000001">
    <property type="entry name" value="DNA topoisomerase 2"/>
    <property type="match status" value="1"/>
</dbReference>
<feature type="compositionally biased region" description="Acidic residues" evidence="18">
    <location>
        <begin position="1531"/>
        <end position="1555"/>
    </location>
</feature>
<comment type="catalytic activity">
    <reaction evidence="1 16 17">
        <text>ATP-dependent breakage, passage and rejoining of double-stranded DNA.</text>
        <dbReference type="EC" id="5.6.2.2"/>
    </reaction>
</comment>
<feature type="region of interest" description="Disordered" evidence="18">
    <location>
        <begin position="1219"/>
        <end position="1243"/>
    </location>
</feature>
<keyword evidence="11" id="KW-0460">Magnesium</keyword>
<comment type="similarity">
    <text evidence="7 17">Belongs to the type II topoisomerase family.</text>
</comment>
<dbReference type="FunFam" id="3.30.1360.40:FF:000003">
    <property type="entry name" value="DNA topoisomerase 2"/>
    <property type="match status" value="1"/>
</dbReference>
<dbReference type="Gene3D" id="1.10.268.10">
    <property type="entry name" value="Topoisomerase, domain 3"/>
    <property type="match status" value="1"/>
</dbReference>
<evidence type="ECO:0000256" key="2">
    <source>
        <dbReference type="ARBA" id="ARBA00001913"/>
    </source>
</evidence>
<dbReference type="Pfam" id="PF08070">
    <property type="entry name" value="DTHCT"/>
    <property type="match status" value="1"/>
</dbReference>
<feature type="region of interest" description="Disordered" evidence="18">
    <location>
        <begin position="1318"/>
        <end position="1584"/>
    </location>
</feature>
<evidence type="ECO:0000256" key="17">
    <source>
        <dbReference type="RuleBase" id="RU362094"/>
    </source>
</evidence>
<dbReference type="Gene3D" id="3.90.199.10">
    <property type="entry name" value="Topoisomerase II, domain 5"/>
    <property type="match status" value="1"/>
</dbReference>
<dbReference type="PROSITE" id="PS00177">
    <property type="entry name" value="TOPOISOMERASE_II"/>
    <property type="match status" value="1"/>
</dbReference>
<dbReference type="SMART" id="SM00433">
    <property type="entry name" value="TOP2c"/>
    <property type="match status" value="1"/>
</dbReference>
<dbReference type="InterPro" id="IPR036890">
    <property type="entry name" value="HATPase_C_sf"/>
</dbReference>
<dbReference type="FunFam" id="3.30.565.10:FF:000004">
    <property type="entry name" value="DNA topoisomerase 2"/>
    <property type="match status" value="1"/>
</dbReference>
<comment type="subunit">
    <text evidence="17">Homodimer.</text>
</comment>
<dbReference type="EC" id="5.6.2.2" evidence="17"/>
<keyword evidence="12 16" id="KW-0799">Topoisomerase</keyword>
<dbReference type="PROSITE" id="PS50880">
    <property type="entry name" value="TOPRIM"/>
    <property type="match status" value="1"/>
</dbReference>
<evidence type="ECO:0000256" key="9">
    <source>
        <dbReference type="ARBA" id="ARBA00022741"/>
    </source>
</evidence>
<dbReference type="InterPro" id="IPR018522">
    <property type="entry name" value="TopoIIA_CS"/>
</dbReference>
<dbReference type="Pfam" id="PF00204">
    <property type="entry name" value="DNA_gyraseB"/>
    <property type="match status" value="1"/>
</dbReference>
<dbReference type="PANTHER" id="PTHR10169">
    <property type="entry name" value="DNA TOPOISOMERASE/GYRASE"/>
    <property type="match status" value="1"/>
</dbReference>
<dbReference type="SUPFAM" id="SSF56719">
    <property type="entry name" value="Type II DNA topoisomerase"/>
    <property type="match status" value="1"/>
</dbReference>
<protein>
    <recommendedName>
        <fullName evidence="17">DNA topoisomerase 2</fullName>
        <ecNumber evidence="17">5.6.2.2</ecNumber>
    </recommendedName>
</protein>
<evidence type="ECO:0000256" key="13">
    <source>
        <dbReference type="ARBA" id="ARBA00023125"/>
    </source>
</evidence>
<dbReference type="Pfam" id="PF01751">
    <property type="entry name" value="Toprim"/>
    <property type="match status" value="1"/>
</dbReference>
<organism evidence="21">
    <name type="scientific">Chaetoceros debilis</name>
    <dbReference type="NCBI Taxonomy" id="122233"/>
    <lineage>
        <taxon>Eukaryota</taxon>
        <taxon>Sar</taxon>
        <taxon>Stramenopiles</taxon>
        <taxon>Ochrophyta</taxon>
        <taxon>Bacillariophyta</taxon>
        <taxon>Coscinodiscophyceae</taxon>
        <taxon>Chaetocerotophycidae</taxon>
        <taxon>Chaetocerotales</taxon>
        <taxon>Chaetocerotaceae</taxon>
        <taxon>Chaetoceros</taxon>
    </lineage>
</organism>
<dbReference type="Pfam" id="PF00521">
    <property type="entry name" value="DNA_topoisoIV"/>
    <property type="match status" value="1"/>
</dbReference>
<feature type="compositionally biased region" description="Acidic residues" evidence="18">
    <location>
        <begin position="1481"/>
        <end position="1491"/>
    </location>
</feature>
<dbReference type="PRINTS" id="PR01158">
    <property type="entry name" value="TOPISMRASEII"/>
</dbReference>
<feature type="compositionally biased region" description="Basic and acidic residues" evidence="18">
    <location>
        <begin position="1519"/>
        <end position="1528"/>
    </location>
</feature>
<keyword evidence="15" id="KW-0539">Nucleus</keyword>
<keyword evidence="13 16" id="KW-0238">DNA-binding</keyword>
<dbReference type="Gene3D" id="3.30.1490.30">
    <property type="match status" value="1"/>
</dbReference>
<dbReference type="Gene3D" id="3.30.565.10">
    <property type="entry name" value="Histidine kinase-like ATPase, C-terminal domain"/>
    <property type="match status" value="1"/>
</dbReference>
<feature type="domain" description="Toprim" evidence="19">
    <location>
        <begin position="562"/>
        <end position="678"/>
    </location>
</feature>
<evidence type="ECO:0000256" key="14">
    <source>
        <dbReference type="ARBA" id="ARBA00023235"/>
    </source>
</evidence>
<keyword evidence="14 16" id="KW-0413">Isomerase</keyword>
<dbReference type="Pfam" id="PF16898">
    <property type="entry name" value="TOPRIM_C"/>
    <property type="match status" value="2"/>
</dbReference>
<dbReference type="GO" id="GO:0005654">
    <property type="term" value="C:nucleoplasm"/>
    <property type="evidence" value="ECO:0007669"/>
    <property type="project" value="UniProtKB-SubCell"/>
</dbReference>
<dbReference type="InterPro" id="IPR013757">
    <property type="entry name" value="Topo_IIA_A_a_sf"/>
</dbReference>
<dbReference type="Gene3D" id="3.30.230.10">
    <property type="match status" value="1"/>
</dbReference>
<dbReference type="InterPro" id="IPR013760">
    <property type="entry name" value="Topo_IIA-like_dom_sf"/>
</dbReference>
<evidence type="ECO:0000256" key="4">
    <source>
        <dbReference type="ARBA" id="ARBA00004229"/>
    </source>
</evidence>
<evidence type="ECO:0000256" key="16">
    <source>
        <dbReference type="PROSITE-ProRule" id="PRU01384"/>
    </source>
</evidence>
<feature type="compositionally biased region" description="Acidic residues" evidence="18">
    <location>
        <begin position="13"/>
        <end position="34"/>
    </location>
</feature>
<dbReference type="InterPro" id="IPR020568">
    <property type="entry name" value="Ribosomal_Su5_D2-typ_SF"/>
</dbReference>
<evidence type="ECO:0000256" key="11">
    <source>
        <dbReference type="ARBA" id="ARBA00022842"/>
    </source>
</evidence>
<comment type="subcellular location">
    <subcellularLocation>
        <location evidence="5">Nucleus</location>
        <location evidence="5">Nucleolus</location>
    </subcellularLocation>
    <subcellularLocation>
        <location evidence="6">Nucleus</location>
        <location evidence="6">Nucleoplasm</location>
    </subcellularLocation>
    <subcellularLocation>
        <location evidence="4">Plastid</location>
        <location evidence="4">Chloroplast</location>
    </subcellularLocation>
</comment>
<dbReference type="PROSITE" id="PS52040">
    <property type="entry name" value="TOPO_IIA"/>
    <property type="match status" value="1"/>
</dbReference>
<feature type="compositionally biased region" description="Basic residues" evidence="18">
    <location>
        <begin position="1497"/>
        <end position="1516"/>
    </location>
</feature>
<dbReference type="SUPFAM" id="SSF54211">
    <property type="entry name" value="Ribosomal protein S5 domain 2-like"/>
    <property type="match status" value="1"/>
</dbReference>
<dbReference type="InterPro" id="IPR013758">
    <property type="entry name" value="Topo_IIA_A/C_ab"/>
</dbReference>
<dbReference type="GO" id="GO:0003677">
    <property type="term" value="F:DNA binding"/>
    <property type="evidence" value="ECO:0007669"/>
    <property type="project" value="UniProtKB-UniRule"/>
</dbReference>
<feature type="compositionally biased region" description="Basic residues" evidence="18">
    <location>
        <begin position="1324"/>
        <end position="1343"/>
    </location>
</feature>
<evidence type="ECO:0000256" key="6">
    <source>
        <dbReference type="ARBA" id="ARBA00004642"/>
    </source>
</evidence>
<evidence type="ECO:0000259" key="20">
    <source>
        <dbReference type="PROSITE" id="PS52040"/>
    </source>
</evidence>
<feature type="compositionally biased region" description="Basic residues" evidence="18">
    <location>
        <begin position="42"/>
        <end position="86"/>
    </location>
</feature>
<dbReference type="InterPro" id="IPR012542">
    <property type="entry name" value="DTHCT"/>
</dbReference>
<accession>A0A7S3VBL7</accession>
<dbReference type="GO" id="GO:0009507">
    <property type="term" value="C:chloroplast"/>
    <property type="evidence" value="ECO:0007669"/>
    <property type="project" value="UniProtKB-SubCell"/>
</dbReference>
<dbReference type="GO" id="GO:0000712">
    <property type="term" value="P:resolution of meiotic recombination intermediates"/>
    <property type="evidence" value="ECO:0007669"/>
    <property type="project" value="TreeGrafter"/>
</dbReference>
<dbReference type="EMBL" id="HBIO01018249">
    <property type="protein sequence ID" value="CAE0469153.1"/>
    <property type="molecule type" value="Transcribed_RNA"/>
</dbReference>
<evidence type="ECO:0000259" key="19">
    <source>
        <dbReference type="PROSITE" id="PS50880"/>
    </source>
</evidence>
<dbReference type="Gene3D" id="3.40.50.670">
    <property type="match status" value="1"/>
</dbReference>
<feature type="active site" description="O-(5'-phospho-DNA)-tyrosine intermediate" evidence="16">
    <location>
        <position position="931"/>
    </location>
</feature>
<dbReference type="InterPro" id="IPR001241">
    <property type="entry name" value="Topo_IIA"/>
</dbReference>
<dbReference type="SUPFAM" id="SSF55874">
    <property type="entry name" value="ATPase domain of HSP90 chaperone/DNA topoisomerase II/histidine kinase"/>
    <property type="match status" value="1"/>
</dbReference>
<dbReference type="GO" id="GO:0000819">
    <property type="term" value="P:sister chromatid segregation"/>
    <property type="evidence" value="ECO:0007669"/>
    <property type="project" value="TreeGrafter"/>
</dbReference>
<evidence type="ECO:0000256" key="18">
    <source>
        <dbReference type="SAM" id="MobiDB-lite"/>
    </source>
</evidence>
<reference evidence="21" key="1">
    <citation type="submission" date="2021-01" db="EMBL/GenBank/DDBJ databases">
        <authorList>
            <person name="Corre E."/>
            <person name="Pelletier E."/>
            <person name="Niang G."/>
            <person name="Scheremetjew M."/>
            <person name="Finn R."/>
            <person name="Kale V."/>
            <person name="Holt S."/>
            <person name="Cochrane G."/>
            <person name="Meng A."/>
            <person name="Brown T."/>
            <person name="Cohen L."/>
        </authorList>
    </citation>
    <scope>NUCLEOTIDE SEQUENCE</scope>
    <source>
        <strain evidence="21">MM31A-1</strain>
    </source>
</reference>
<feature type="compositionally biased region" description="Low complexity" evidence="18">
    <location>
        <begin position="1366"/>
        <end position="1379"/>
    </location>
</feature>
<evidence type="ECO:0000256" key="15">
    <source>
        <dbReference type="ARBA" id="ARBA00023242"/>
    </source>
</evidence>
<dbReference type="InterPro" id="IPR013506">
    <property type="entry name" value="Topo_IIA_bsu_dom2"/>
</dbReference>
<dbReference type="InterPro" id="IPR002205">
    <property type="entry name" value="Topo_IIA_dom_A"/>
</dbReference>
<dbReference type="FunFam" id="3.90.199.10:FF:000002">
    <property type="entry name" value="DNA topoisomerase 2"/>
    <property type="match status" value="1"/>
</dbReference>
<feature type="compositionally biased region" description="Acidic residues" evidence="18">
    <location>
        <begin position="1228"/>
        <end position="1241"/>
    </location>
</feature>
<evidence type="ECO:0000256" key="8">
    <source>
        <dbReference type="ARBA" id="ARBA00022723"/>
    </source>
</evidence>
<dbReference type="InterPro" id="IPR013759">
    <property type="entry name" value="Topo_IIA_B_C"/>
</dbReference>
<dbReference type="FunFam" id="3.30.230.10:FF:000008">
    <property type="entry name" value="DNA topoisomerase 2"/>
    <property type="match status" value="1"/>
</dbReference>
<name>A0A7S3VBL7_9STRA</name>
<evidence type="ECO:0000256" key="7">
    <source>
        <dbReference type="ARBA" id="ARBA00011080"/>
    </source>
</evidence>
<dbReference type="GO" id="GO:0006265">
    <property type="term" value="P:DNA topological change"/>
    <property type="evidence" value="ECO:0007669"/>
    <property type="project" value="UniProtKB-UniRule"/>
</dbReference>
<dbReference type="InterPro" id="IPR001154">
    <property type="entry name" value="TopoII_euk"/>
</dbReference>
<comment type="function">
    <text evidence="17">Control of topological states of DNA by transient breakage and subsequent rejoining of DNA strands. Topoisomerase II makes double-strand breaks.</text>
</comment>
<keyword evidence="8" id="KW-0479">Metal-binding</keyword>
<evidence type="ECO:0000256" key="12">
    <source>
        <dbReference type="ARBA" id="ARBA00023029"/>
    </source>
</evidence>
<dbReference type="GO" id="GO:0003918">
    <property type="term" value="F:DNA topoisomerase type II (double strand cut, ATP-hydrolyzing) activity"/>
    <property type="evidence" value="ECO:0007669"/>
    <property type="project" value="UniProtKB-UniRule"/>
</dbReference>
<evidence type="ECO:0000256" key="5">
    <source>
        <dbReference type="ARBA" id="ARBA00004604"/>
    </source>
</evidence>
<dbReference type="SMART" id="SM00434">
    <property type="entry name" value="TOP4c"/>
    <property type="match status" value="1"/>
</dbReference>
<dbReference type="InterPro" id="IPR050634">
    <property type="entry name" value="DNA_Topoisomerase_II"/>
</dbReference>
<keyword evidence="9 17" id="KW-0547">Nucleotide-binding</keyword>
<dbReference type="InterPro" id="IPR014721">
    <property type="entry name" value="Ribsml_uS5_D2-typ_fold_subgr"/>
</dbReference>
<dbReference type="PANTHER" id="PTHR10169:SF38">
    <property type="entry name" value="DNA TOPOISOMERASE 2"/>
    <property type="match status" value="1"/>
</dbReference>
<evidence type="ECO:0000256" key="10">
    <source>
        <dbReference type="ARBA" id="ARBA00022840"/>
    </source>
</evidence>
<comment type="cofactor">
    <cofactor evidence="3">
        <name>Mg(2+)</name>
        <dbReference type="ChEBI" id="CHEBI:18420"/>
    </cofactor>
</comment>
<keyword evidence="10 17" id="KW-0067">ATP-binding</keyword>
<gene>
    <name evidence="21" type="ORF">CDEB00056_LOCUS14006</name>
</gene>
<dbReference type="GO" id="GO:0005524">
    <property type="term" value="F:ATP binding"/>
    <property type="evidence" value="ECO:0007669"/>
    <property type="project" value="UniProtKB-UniRule"/>
</dbReference>
<dbReference type="InterPro" id="IPR034157">
    <property type="entry name" value="TOPRIM_TopoII"/>
</dbReference>
<dbReference type="PRINTS" id="PR00418">
    <property type="entry name" value="TPI2FAMILY"/>
</dbReference>
<dbReference type="GO" id="GO:0046872">
    <property type="term" value="F:metal ion binding"/>
    <property type="evidence" value="ECO:0007669"/>
    <property type="project" value="UniProtKB-KW"/>
</dbReference>
<dbReference type="CDD" id="cd03481">
    <property type="entry name" value="TopoIIA_Trans_ScTopoIIA"/>
    <property type="match status" value="1"/>
</dbReference>
<feature type="domain" description="Topo IIA-type catalytic" evidence="20">
    <location>
        <begin position="841"/>
        <end position="1295"/>
    </location>
</feature>
<proteinExistence type="inferred from homology"/>
<dbReference type="CDD" id="cd03365">
    <property type="entry name" value="TOPRIM_TopoIIA"/>
    <property type="match status" value="1"/>
</dbReference>
<dbReference type="CDD" id="cd16930">
    <property type="entry name" value="HATPase_TopII-like"/>
    <property type="match status" value="1"/>
</dbReference>
<evidence type="ECO:0000256" key="3">
    <source>
        <dbReference type="ARBA" id="ARBA00001946"/>
    </source>
</evidence>
<sequence>MTDIDASYMFSDADDDFQIESDCDESDFDFENDDPAPVVAKSKPKAKATKASSKPKAKAKATSKAKPAAKSKSTKSKAKAPKKAAGKKLNDINLDDSDDDLSNGDGEVAILGERSVNTHSPVRATTAAKKKSKKTVEETYTKMTQLEHILLRPDTYIGSIERVTEEMWVLQDDEIAKKQITFTPGLYKIYDEILVNAADNKQRDSNMDRLDIDINAAENKISVKNNGKGIPVEWHKDHQCYVPSLVFGHLLTGSNFNDDEAKTTGGRNGYGAKLANIFSTEFTVECADSERGKMFSQTFHNNMNSKTEPKIKDMTDAQMKKGDFTKITFSPDLAKFKMDRLDEDAVALLSKRAYDLAGSMAHCEGKLMVSLNGKKLAVKNFEKYLNLYKGIDPPSAYEIVNDRWEVGIGVTDGIFEQVSFVNAISTSKGGEHVNYIADQVSKRLAATIEKKNKGGVPVKPTQIKNYLSIFVNTLVANPSFDSQTKEFLTTKKSKFGSTCVLTEKFLKKVEKSGVVESILRFAKFKEKEALGKKGAGRKKVKLTGIVKLDDANFAGGAKSKDCTLILTEGDSAKSLAMSGLSVVGRDYYGVFPLKGKLLNVRDAAFAQITKNEEIKNVIDIMGLSFNTVYDETNIKTLRYGHLMIMADQDYDGSHIKGLVINFIHHFWPSLLDIPGFLQQFITPIVKAKKGKQVKTFFTLPEYDTWRESTGNEGKGWHIKYFKGLGTSTSAEAKDYFSHLDQHEINFVGLNTDDGKVVDIDIDSDSEDSLANATPDQASSGSDLITMAFSKKDVEKRKTWLNNLEKDTFLDYSEAQIEGVKFSDFINKELILFSQHDVHRSIPNVLDGFKPSQRKVLFGCFLKNLKNEMKVAQLCGYIGEKAAYHHGEMSLQGTIVNMAQDYVGSNNVNLLTPSGQFGTRRMGGKDHASARYIFTKLEKITRAVFHPDDDAILNYLSDDGESIEPDFYMPVIPLILVNGSEGIGTGWSTNIPNYDPREIIANLRCKIKGEQMKEMHPRYFGFTGDIKANASGKNNSLSYDVIGKVERPDDETLFISELPVKKWTQDYKVFLEKMMIGDTKKNKEPEIRDFKENHTDTTVSFTITASKEQIDAWEAGKGGLLQKLQLTSKLSTSNMNAFDEHGRIIKFENALKIIDHFYEQRLKYYTMRKDHMLKNMRREERMLSNKARFIEEVCAGDLVVSNRKRTEILSELKSRGYELFSKEEKSREDSEDSEEDEDDNSSDAELSKGYEYLLGMKIWSLTHEKAEKLRQELAEKTKAVRELEAMSESTIWENDLLAVAEALDERDAFHKQAALDELEAQQVNGKRKKGGAKSKKRVTKKKTKKSDGDSDDDFAMEKAPKKKPVRKAATAASTKRSTTKQLKITDTVKLAPTVKKTAPKPKRPVKTLTIEDSDSESESMTLKARFQKKSAAKSVSNPKKRASPRSDISEDLESFVTADFEPAALTPAPKKVKRSDAINLDSDSDSDSDEEPVQAKKATQRKPAAKRKLASKAKPASKSKPIEAKKSFENLDFLDDDEEEEFDEDALEDSDAEVEVEAFPPPRSRSGRSRKAVTYQLDSDSDSDF</sequence>
<comment type="cofactor">
    <cofactor evidence="2">
        <name>Ca(2+)</name>
        <dbReference type="ChEBI" id="CHEBI:29108"/>
    </cofactor>
</comment>
<feature type="region of interest" description="Disordered" evidence="18">
    <location>
        <begin position="13"/>
        <end position="101"/>
    </location>
</feature>
<dbReference type="Pfam" id="PF02518">
    <property type="entry name" value="HATPase_c"/>
    <property type="match status" value="1"/>
</dbReference>